<dbReference type="InterPro" id="IPR005135">
    <property type="entry name" value="Endo/exonuclease/phosphatase"/>
</dbReference>
<dbReference type="GeneID" id="114576052"/>
<feature type="domain" description="Endonuclease/exonuclease/phosphatase" evidence="1">
    <location>
        <begin position="7"/>
        <end position="159"/>
    </location>
</feature>
<dbReference type="Gene3D" id="3.60.10.10">
    <property type="entry name" value="Endonuclease/exonuclease/phosphatase"/>
    <property type="match status" value="2"/>
</dbReference>
<keyword evidence="3" id="KW-1185">Reference proteome</keyword>
<dbReference type="RefSeq" id="XP_028517861.1">
    <property type="nucleotide sequence ID" value="XM_028662060.1"/>
</dbReference>
<dbReference type="InterPro" id="IPR036691">
    <property type="entry name" value="Endo/exonu/phosph_ase_sf"/>
</dbReference>
<dbReference type="GO" id="GO:0003824">
    <property type="term" value="F:catalytic activity"/>
    <property type="evidence" value="ECO:0007669"/>
    <property type="project" value="InterPro"/>
</dbReference>
<dbReference type="SUPFAM" id="SSF56219">
    <property type="entry name" value="DNase I-like"/>
    <property type="match status" value="1"/>
</dbReference>
<dbReference type="Proteomes" id="UP000887567">
    <property type="component" value="Unplaced"/>
</dbReference>
<dbReference type="OMA" id="DCETWPE"/>
<dbReference type="EnsemblMetazoa" id="XM_028662060.1">
    <property type="protein sequence ID" value="XP_028517861.1"/>
    <property type="gene ID" value="LOC114576052"/>
</dbReference>
<reference evidence="2" key="1">
    <citation type="submission" date="2022-11" db="UniProtKB">
        <authorList>
            <consortium name="EnsemblMetazoa"/>
        </authorList>
    </citation>
    <scope>IDENTIFICATION</scope>
</reference>
<proteinExistence type="predicted"/>
<evidence type="ECO:0000313" key="2">
    <source>
        <dbReference type="EnsemblMetazoa" id="XP_028517861.1"/>
    </source>
</evidence>
<sequence>MRQLKIASWNVRTLSDASTSKRQAPERRSALVAAELERLNIDVACLSECRIPEEGEFTDGSYTFFHSGRSSDQPRQDRLLLLGDFNARVGCDCETWPEVIGQYGLGKENNQGITLLELCTRFGLTIANTLFSHPDIHRGTWKHPRSQRWHMIDYVIIRQHYRSDLVDARVCRSADCWTDHRLVCARLKLRFHISSQRKLNSGPRRLNINRLKVPEVNSQLREKIAANVQDLDAEPLDDHWKSLKETLYNTTKETVGFQKRQHRDWFRTHLKIVSITELPGITAKESSAAYKTNGGWIELVRSKPMQNGMTPRASSRQ</sequence>
<protein>
    <recommendedName>
        <fullName evidence="1">Endonuclease/exonuclease/phosphatase domain-containing protein</fullName>
    </recommendedName>
</protein>
<dbReference type="Pfam" id="PF03372">
    <property type="entry name" value="Exo_endo_phos"/>
    <property type="match status" value="1"/>
</dbReference>
<accession>A0A913YUX3</accession>
<dbReference type="KEGG" id="epa:114576052"/>
<evidence type="ECO:0000259" key="1">
    <source>
        <dbReference type="Pfam" id="PF03372"/>
    </source>
</evidence>
<dbReference type="PANTHER" id="PTHR23227:SF84">
    <property type="entry name" value="ENDONUCLEASE_EXONUCLEASE_PHOSPHATASE DOMAIN-CONTAINING PROTEIN"/>
    <property type="match status" value="1"/>
</dbReference>
<dbReference type="OrthoDB" id="5989678at2759"/>
<dbReference type="AlphaFoldDB" id="A0A913YUX3"/>
<organism evidence="2 3">
    <name type="scientific">Exaiptasia diaphana</name>
    <name type="common">Tropical sea anemone</name>
    <name type="synonym">Aiptasia pulchella</name>
    <dbReference type="NCBI Taxonomy" id="2652724"/>
    <lineage>
        <taxon>Eukaryota</taxon>
        <taxon>Metazoa</taxon>
        <taxon>Cnidaria</taxon>
        <taxon>Anthozoa</taxon>
        <taxon>Hexacorallia</taxon>
        <taxon>Actiniaria</taxon>
        <taxon>Aiptasiidae</taxon>
        <taxon>Exaiptasia</taxon>
    </lineage>
</organism>
<dbReference type="PANTHER" id="PTHR23227">
    <property type="entry name" value="BUCENTAUR RELATED"/>
    <property type="match status" value="1"/>
</dbReference>
<evidence type="ECO:0000313" key="3">
    <source>
        <dbReference type="Proteomes" id="UP000887567"/>
    </source>
</evidence>
<dbReference type="InterPro" id="IPR027124">
    <property type="entry name" value="Swc5/CFDP1/2"/>
</dbReference>
<name>A0A913YUX3_EXADI</name>